<protein>
    <recommendedName>
        <fullName evidence="4">Large ribosomal subunit protein bL34m</fullName>
    </recommendedName>
</protein>
<keyword evidence="6" id="KW-1185">Reference proteome</keyword>
<gene>
    <name evidence="5" type="ORF">P171DRAFT_524177</name>
</gene>
<dbReference type="Gene3D" id="1.10.287.3980">
    <property type="match status" value="1"/>
</dbReference>
<evidence type="ECO:0000256" key="4">
    <source>
        <dbReference type="ARBA" id="ARBA00035274"/>
    </source>
</evidence>
<dbReference type="EMBL" id="MU001506">
    <property type="protein sequence ID" value="KAF2441224.1"/>
    <property type="molecule type" value="Genomic_DNA"/>
</dbReference>
<dbReference type="InterPro" id="IPR000271">
    <property type="entry name" value="Ribosomal_bL34"/>
</dbReference>
<dbReference type="Pfam" id="PF00468">
    <property type="entry name" value="Ribosomal_L34"/>
    <property type="match status" value="1"/>
</dbReference>
<name>A0A9P4PDT8_9PLEO</name>
<organism evidence="5 6">
    <name type="scientific">Karstenula rhodostoma CBS 690.94</name>
    <dbReference type="NCBI Taxonomy" id="1392251"/>
    <lineage>
        <taxon>Eukaryota</taxon>
        <taxon>Fungi</taxon>
        <taxon>Dikarya</taxon>
        <taxon>Ascomycota</taxon>
        <taxon>Pezizomycotina</taxon>
        <taxon>Dothideomycetes</taxon>
        <taxon>Pleosporomycetidae</taxon>
        <taxon>Pleosporales</taxon>
        <taxon>Massarineae</taxon>
        <taxon>Didymosphaeriaceae</taxon>
        <taxon>Karstenula</taxon>
    </lineage>
</organism>
<sequence>MNALRCLRAVAHPSAAPASLLKPAATPRFSMPSSTRSISLLAPRRPMLPAPSTGFTLPTPGSVTSPAIPSAETLDLASKISAHPAMGSMQVRCGPRDTYNPSHLVRKRRHGFLSRIRTKKGRKLLMRRLKKGRWNLSH</sequence>
<evidence type="ECO:0000256" key="2">
    <source>
        <dbReference type="ARBA" id="ARBA00022980"/>
    </source>
</evidence>
<comment type="caution">
    <text evidence="5">The sequence shown here is derived from an EMBL/GenBank/DDBJ whole genome shotgun (WGS) entry which is preliminary data.</text>
</comment>
<keyword evidence="3" id="KW-0687">Ribonucleoprotein</keyword>
<accession>A0A9P4PDT8</accession>
<evidence type="ECO:0000256" key="1">
    <source>
        <dbReference type="ARBA" id="ARBA00010111"/>
    </source>
</evidence>
<proteinExistence type="inferred from homology"/>
<dbReference type="PANTHER" id="PTHR14503">
    <property type="entry name" value="MITOCHONDRIAL RIBOSOMAL PROTEIN 34 FAMILY MEMBER"/>
    <property type="match status" value="1"/>
</dbReference>
<evidence type="ECO:0000256" key="3">
    <source>
        <dbReference type="ARBA" id="ARBA00023274"/>
    </source>
</evidence>
<reference evidence="5" key="1">
    <citation type="journal article" date="2020" name="Stud. Mycol.">
        <title>101 Dothideomycetes genomes: a test case for predicting lifestyles and emergence of pathogens.</title>
        <authorList>
            <person name="Haridas S."/>
            <person name="Albert R."/>
            <person name="Binder M."/>
            <person name="Bloem J."/>
            <person name="Labutti K."/>
            <person name="Salamov A."/>
            <person name="Andreopoulos B."/>
            <person name="Baker S."/>
            <person name="Barry K."/>
            <person name="Bills G."/>
            <person name="Bluhm B."/>
            <person name="Cannon C."/>
            <person name="Castanera R."/>
            <person name="Culley D."/>
            <person name="Daum C."/>
            <person name="Ezra D."/>
            <person name="Gonzalez J."/>
            <person name="Henrissat B."/>
            <person name="Kuo A."/>
            <person name="Liang C."/>
            <person name="Lipzen A."/>
            <person name="Lutzoni F."/>
            <person name="Magnuson J."/>
            <person name="Mondo S."/>
            <person name="Nolan M."/>
            <person name="Ohm R."/>
            <person name="Pangilinan J."/>
            <person name="Park H.-J."/>
            <person name="Ramirez L."/>
            <person name="Alfaro M."/>
            <person name="Sun H."/>
            <person name="Tritt A."/>
            <person name="Yoshinaga Y."/>
            <person name="Zwiers L.-H."/>
            <person name="Turgeon B."/>
            <person name="Goodwin S."/>
            <person name="Spatafora J."/>
            <person name="Crous P."/>
            <person name="Grigoriev I."/>
        </authorList>
    </citation>
    <scope>NUCLEOTIDE SEQUENCE</scope>
    <source>
        <strain evidence="5">CBS 690.94</strain>
    </source>
</reference>
<dbReference type="OrthoDB" id="431691at2759"/>
<comment type="similarity">
    <text evidence="1">Belongs to the bacterial ribosomal protein bL34 family.</text>
</comment>
<dbReference type="Proteomes" id="UP000799764">
    <property type="component" value="Unassembled WGS sequence"/>
</dbReference>
<evidence type="ECO:0000313" key="6">
    <source>
        <dbReference type="Proteomes" id="UP000799764"/>
    </source>
</evidence>
<dbReference type="HAMAP" id="MF_00391">
    <property type="entry name" value="Ribosomal_bL34"/>
    <property type="match status" value="1"/>
</dbReference>
<dbReference type="NCBIfam" id="TIGR01030">
    <property type="entry name" value="rpmH_bact"/>
    <property type="match status" value="1"/>
</dbReference>
<dbReference type="AlphaFoldDB" id="A0A9P4PDT8"/>
<dbReference type="GO" id="GO:0003735">
    <property type="term" value="F:structural constituent of ribosome"/>
    <property type="evidence" value="ECO:0007669"/>
    <property type="project" value="InterPro"/>
</dbReference>
<dbReference type="GO" id="GO:0005762">
    <property type="term" value="C:mitochondrial large ribosomal subunit"/>
    <property type="evidence" value="ECO:0007669"/>
    <property type="project" value="TreeGrafter"/>
</dbReference>
<keyword evidence="2" id="KW-0689">Ribosomal protein</keyword>
<dbReference type="GO" id="GO:0006412">
    <property type="term" value="P:translation"/>
    <property type="evidence" value="ECO:0007669"/>
    <property type="project" value="InterPro"/>
</dbReference>
<dbReference type="FunFam" id="1.10.287.3980:FF:000001">
    <property type="entry name" value="Mitochondrial ribosomal protein L34"/>
    <property type="match status" value="1"/>
</dbReference>
<evidence type="ECO:0000313" key="5">
    <source>
        <dbReference type="EMBL" id="KAF2441224.1"/>
    </source>
</evidence>
<dbReference type="PANTHER" id="PTHR14503:SF4">
    <property type="entry name" value="LARGE RIBOSOMAL SUBUNIT PROTEIN BL34M"/>
    <property type="match status" value="1"/>
</dbReference>